<evidence type="ECO:0000313" key="2">
    <source>
        <dbReference type="Proteomes" id="UP000494206"/>
    </source>
</evidence>
<gene>
    <name evidence="1" type="ORF">CBOVIS_LOCUS12914</name>
</gene>
<accession>A0A8S1FCJ8</accession>
<sequence length="96" mass="11121">MAVTECEKNWYSNYKELMPVRQKINELACSTYYHRFTKQLGLATALIAEINRMHTSCTKLRHEDHARARELVLFCKEILEEVEEKAAAIGMSSTII</sequence>
<evidence type="ECO:0000313" key="1">
    <source>
        <dbReference type="EMBL" id="CAB3411531.1"/>
    </source>
</evidence>
<organism evidence="1 2">
    <name type="scientific">Caenorhabditis bovis</name>
    <dbReference type="NCBI Taxonomy" id="2654633"/>
    <lineage>
        <taxon>Eukaryota</taxon>
        <taxon>Metazoa</taxon>
        <taxon>Ecdysozoa</taxon>
        <taxon>Nematoda</taxon>
        <taxon>Chromadorea</taxon>
        <taxon>Rhabditida</taxon>
        <taxon>Rhabditina</taxon>
        <taxon>Rhabditomorpha</taxon>
        <taxon>Rhabditoidea</taxon>
        <taxon>Rhabditidae</taxon>
        <taxon>Peloderinae</taxon>
        <taxon>Caenorhabditis</taxon>
    </lineage>
</organism>
<comment type="caution">
    <text evidence="1">The sequence shown here is derived from an EMBL/GenBank/DDBJ whole genome shotgun (WGS) entry which is preliminary data.</text>
</comment>
<proteinExistence type="predicted"/>
<dbReference type="AlphaFoldDB" id="A0A8S1FCJ8"/>
<reference evidence="1 2" key="1">
    <citation type="submission" date="2020-04" db="EMBL/GenBank/DDBJ databases">
        <authorList>
            <person name="Laetsch R D."/>
            <person name="Stevens L."/>
            <person name="Kumar S."/>
            <person name="Blaxter L. M."/>
        </authorList>
    </citation>
    <scope>NUCLEOTIDE SEQUENCE [LARGE SCALE GENOMIC DNA]</scope>
</reference>
<dbReference type="EMBL" id="CADEPM010000014">
    <property type="protein sequence ID" value="CAB3411531.1"/>
    <property type="molecule type" value="Genomic_DNA"/>
</dbReference>
<dbReference type="Proteomes" id="UP000494206">
    <property type="component" value="Unassembled WGS sequence"/>
</dbReference>
<name>A0A8S1FCJ8_9PELO</name>
<keyword evidence="2" id="KW-1185">Reference proteome</keyword>
<protein>
    <submittedName>
        <fullName evidence="1">Uncharacterized protein</fullName>
    </submittedName>
</protein>